<evidence type="ECO:0000256" key="1">
    <source>
        <dbReference type="ARBA" id="ARBA00008324"/>
    </source>
</evidence>
<evidence type="ECO:0000259" key="3">
    <source>
        <dbReference type="Pfam" id="PF03061"/>
    </source>
</evidence>
<name>A0A173LK18_9ACTN</name>
<dbReference type="AlphaFoldDB" id="A0A173LK18"/>
<feature type="domain" description="Thioesterase" evidence="3">
    <location>
        <begin position="64"/>
        <end position="138"/>
    </location>
</feature>
<dbReference type="RefSeq" id="WP_067473708.1">
    <property type="nucleotide sequence ID" value="NZ_CP015961.1"/>
</dbReference>
<evidence type="ECO:0000313" key="4">
    <source>
        <dbReference type="EMBL" id="ANI90900.1"/>
    </source>
</evidence>
<dbReference type="PANTHER" id="PTHR21660">
    <property type="entry name" value="THIOESTERASE SUPERFAMILY MEMBER-RELATED"/>
    <property type="match status" value="1"/>
</dbReference>
<dbReference type="OrthoDB" id="9813282at2"/>
<dbReference type="Gene3D" id="3.10.129.10">
    <property type="entry name" value="Hotdog Thioesterase"/>
    <property type="match status" value="1"/>
</dbReference>
<keyword evidence="5" id="KW-1185">Reference proteome</keyword>
<evidence type="ECO:0000256" key="2">
    <source>
        <dbReference type="ARBA" id="ARBA00022801"/>
    </source>
</evidence>
<dbReference type="InterPro" id="IPR029069">
    <property type="entry name" value="HotDog_dom_sf"/>
</dbReference>
<sequence length="158" mass="16756">METNRTTDGPDVRSGPFWEFIAGRLPAPPAAELLGLKVVRADAEFAEFEATFEARPEFVNPTGKVQGGFLAAMLDETLGPALATTLAPDEFAPTLELKVNFLRPAAPGTLTGQGRIVHRGGHIAFLAGELLSADGMTLATATATARVLKHDWTTTQPT</sequence>
<dbReference type="GO" id="GO:0047617">
    <property type="term" value="F:fatty acyl-CoA hydrolase activity"/>
    <property type="evidence" value="ECO:0007669"/>
    <property type="project" value="InterPro"/>
</dbReference>
<dbReference type="Pfam" id="PF03061">
    <property type="entry name" value="4HBT"/>
    <property type="match status" value="1"/>
</dbReference>
<keyword evidence="2" id="KW-0378">Hydrolase</keyword>
<accession>A0A173LK18</accession>
<dbReference type="InterPro" id="IPR003736">
    <property type="entry name" value="PAAI_dom"/>
</dbReference>
<reference evidence="4 5" key="1">
    <citation type="submission" date="2016-06" db="EMBL/GenBank/DDBJ databases">
        <title>Complete genome sequence of a saline-alkali tolerant type strain Dietzia timorensis ID05-A0528T.</title>
        <authorList>
            <person name="Wu X."/>
        </authorList>
    </citation>
    <scope>NUCLEOTIDE SEQUENCE [LARGE SCALE GENOMIC DNA]</scope>
    <source>
        <strain evidence="4 5">ID05-A0528</strain>
    </source>
</reference>
<dbReference type="KEGG" id="dtm:BJL86_0089"/>
<dbReference type="CDD" id="cd03443">
    <property type="entry name" value="PaaI_thioesterase"/>
    <property type="match status" value="1"/>
</dbReference>
<dbReference type="EMBL" id="CP015961">
    <property type="protein sequence ID" value="ANI90900.1"/>
    <property type="molecule type" value="Genomic_DNA"/>
</dbReference>
<protein>
    <submittedName>
        <fullName evidence="4">Putative esterase</fullName>
    </submittedName>
</protein>
<dbReference type="STRING" id="499555.BJL86_0089"/>
<gene>
    <name evidence="4" type="ORF">BJL86_0089</name>
</gene>
<comment type="similarity">
    <text evidence="1">Belongs to the thioesterase PaaI family.</text>
</comment>
<evidence type="ECO:0000313" key="5">
    <source>
        <dbReference type="Proteomes" id="UP000186104"/>
    </source>
</evidence>
<dbReference type="PANTHER" id="PTHR21660:SF1">
    <property type="entry name" value="ACYL-COENZYME A THIOESTERASE 13"/>
    <property type="match status" value="1"/>
</dbReference>
<proteinExistence type="inferred from homology"/>
<dbReference type="NCBIfam" id="TIGR00369">
    <property type="entry name" value="unchar_dom_1"/>
    <property type="match status" value="1"/>
</dbReference>
<dbReference type="InterPro" id="IPR039298">
    <property type="entry name" value="ACOT13"/>
</dbReference>
<organism evidence="4 5">
    <name type="scientific">Dietzia timorensis</name>
    <dbReference type="NCBI Taxonomy" id="499555"/>
    <lineage>
        <taxon>Bacteria</taxon>
        <taxon>Bacillati</taxon>
        <taxon>Actinomycetota</taxon>
        <taxon>Actinomycetes</taxon>
        <taxon>Mycobacteriales</taxon>
        <taxon>Dietziaceae</taxon>
        <taxon>Dietzia</taxon>
    </lineage>
</organism>
<dbReference type="SUPFAM" id="SSF54637">
    <property type="entry name" value="Thioesterase/thiol ester dehydrase-isomerase"/>
    <property type="match status" value="1"/>
</dbReference>
<dbReference type="InterPro" id="IPR006683">
    <property type="entry name" value="Thioestr_dom"/>
</dbReference>
<dbReference type="Proteomes" id="UP000186104">
    <property type="component" value="Chromosome"/>
</dbReference>